<evidence type="ECO:0000313" key="3">
    <source>
        <dbReference type="Proteomes" id="UP001151081"/>
    </source>
</evidence>
<evidence type="ECO:0000256" key="1">
    <source>
        <dbReference type="SAM" id="SignalP"/>
    </source>
</evidence>
<gene>
    <name evidence="2" type="ORF">KEG57_17555</name>
</gene>
<proteinExistence type="predicted"/>
<dbReference type="PROSITE" id="PS51257">
    <property type="entry name" value="PROKAR_LIPOPROTEIN"/>
    <property type="match status" value="1"/>
</dbReference>
<organism evidence="2 3">
    <name type="scientific">Polyangium jinanense</name>
    <dbReference type="NCBI Taxonomy" id="2829994"/>
    <lineage>
        <taxon>Bacteria</taxon>
        <taxon>Pseudomonadati</taxon>
        <taxon>Myxococcota</taxon>
        <taxon>Polyangia</taxon>
        <taxon>Polyangiales</taxon>
        <taxon>Polyangiaceae</taxon>
        <taxon>Polyangium</taxon>
    </lineage>
</organism>
<evidence type="ECO:0000313" key="2">
    <source>
        <dbReference type="EMBL" id="MDC3982328.1"/>
    </source>
</evidence>
<keyword evidence="3" id="KW-1185">Reference proteome</keyword>
<dbReference type="Proteomes" id="UP001151081">
    <property type="component" value="Unassembled WGS sequence"/>
</dbReference>
<accession>A0A9X4ARR0</accession>
<dbReference type="EMBL" id="JAGTJJ010000007">
    <property type="protein sequence ID" value="MDC3982328.1"/>
    <property type="molecule type" value="Genomic_DNA"/>
</dbReference>
<reference evidence="2 3" key="1">
    <citation type="submission" date="2021-04" db="EMBL/GenBank/DDBJ databases">
        <title>Genome analysis of Polyangium sp.</title>
        <authorList>
            <person name="Li Y."/>
            <person name="Wang J."/>
        </authorList>
    </citation>
    <scope>NUCLEOTIDE SEQUENCE [LARGE SCALE GENOMIC DNA]</scope>
    <source>
        <strain evidence="2 3">SDU14</strain>
    </source>
</reference>
<dbReference type="RefSeq" id="WP_272420837.1">
    <property type="nucleotide sequence ID" value="NZ_JAGTJJ010000007.1"/>
</dbReference>
<feature type="signal peptide" evidence="1">
    <location>
        <begin position="1"/>
        <end position="21"/>
    </location>
</feature>
<dbReference type="AlphaFoldDB" id="A0A9X4ARR0"/>
<keyword evidence="1" id="KW-0732">Signal</keyword>
<feature type="chain" id="PRO_5040896686" description="Lipoprotein" evidence="1">
    <location>
        <begin position="22"/>
        <end position="481"/>
    </location>
</feature>
<evidence type="ECO:0008006" key="4">
    <source>
        <dbReference type="Google" id="ProtNLM"/>
    </source>
</evidence>
<protein>
    <recommendedName>
        <fullName evidence="4">Lipoprotein</fullName>
    </recommendedName>
</protein>
<name>A0A9X4ARR0_9BACT</name>
<sequence length="481" mass="50921">MKFFTAPQRASLGLASLLALAACSDQVPLPSGASTFRVVITQVNGADAPSDDTPLPANRGDREDTWAFEIEARSPYGEPVDFNGTVRVSVEPGTVLGVTGEGAAGRNIKMVGGKAKGVATVTAVYGPARLWIDDLGYTPVPLGEKPACSNGKDDDGDVLIDFPADPGCAFADDDNEDVGTFAAGISPPVHYELPRISDIQGLGAATPFPYEAIEINTHRPKPLVVTRVASDGFYVTDLSEAATGYNHIFAFNFSTPPGMRVCDRVTFLTGTVVEFFGFTELSFPSYVVSYPLEGEETCEVPEPTVLDDATIGNADAMEKLESGLVRIEGFRVATKFGPKPVVDNIPDADHSNCDLNGDGQVDFESQAEGACSDACAADAECTEWTSYSARGNYKVFKGNTQIQIQTGTAAGFDPTGHKGETLDAVTGTLRNFSGGSLNWTVETRCSDDLVCQTQGCVKATVPSTKACVRLRTIDDNDQGSN</sequence>
<comment type="caution">
    <text evidence="2">The sequence shown here is derived from an EMBL/GenBank/DDBJ whole genome shotgun (WGS) entry which is preliminary data.</text>
</comment>